<dbReference type="Proteomes" id="UP000050741">
    <property type="component" value="Unassembled WGS sequence"/>
</dbReference>
<feature type="compositionally biased region" description="Basic and acidic residues" evidence="1">
    <location>
        <begin position="21"/>
        <end position="44"/>
    </location>
</feature>
<sequence length="412" mass="46027">MTLTEGRGRVSDGRATNGEEPSGHDGDEQRERPNQKCSLTKEEASDQEGLGNFRTERERRIFERAQKKELRKMDIDQLRGSIAAWERELQTFTSSRGLPFSTLYDGSKECRRKGAEGCGSQGKKDAEAKNAGEKARKDAEVMAKKEVEAKNAGEKARKDAEVKAKKDAEAKNAGEKARKDAEVKAKKEAEAKNAGEKARKDAEVKAKMEVEAKNAGEKARKDAEVKAKKEAEAKEAEAKTRKDAEEKAKNAEEKARKDVEEKAEKKTENRTRKEAEGKPDRGENEKAKCAEKRTRDALAEEYVPAPIIGTRFASNLIRSTELDMAEKPFPDGMRERKHTSTSGGSQRKRGRDYEMSPIRRSAEGAQRGSLEEKVEDARRMILHATEILDEIAEELRGGPVPKKIREEEQGGR</sequence>
<reference evidence="2" key="1">
    <citation type="submission" date="2013-12" db="EMBL/GenBank/DDBJ databases">
        <authorList>
            <person name="Aslett M."/>
        </authorList>
    </citation>
    <scope>NUCLEOTIDE SEQUENCE [LARGE SCALE GENOMIC DNA]</scope>
    <source>
        <strain evidence="2">Lindley</strain>
    </source>
</reference>
<dbReference type="WBParaSite" id="GPLIN_000696500">
    <property type="protein sequence ID" value="GPLIN_000696500"/>
    <property type="gene ID" value="GPLIN_000696500"/>
</dbReference>
<proteinExistence type="predicted"/>
<feature type="compositionally biased region" description="Basic and acidic residues" evidence="1">
    <location>
        <begin position="403"/>
        <end position="412"/>
    </location>
</feature>
<feature type="region of interest" description="Disordered" evidence="1">
    <location>
        <begin position="1"/>
        <end position="57"/>
    </location>
</feature>
<protein>
    <submittedName>
        <fullName evidence="3">Caldesmon-like</fullName>
    </submittedName>
</protein>
<dbReference type="AlphaFoldDB" id="A0A183C271"/>
<feature type="compositionally biased region" description="Basic and acidic residues" evidence="1">
    <location>
        <begin position="325"/>
        <end position="334"/>
    </location>
</feature>
<feature type="region of interest" description="Disordered" evidence="1">
    <location>
        <begin position="393"/>
        <end position="412"/>
    </location>
</feature>
<organism evidence="2 3">
    <name type="scientific">Globodera pallida</name>
    <name type="common">Potato cyst nematode worm</name>
    <name type="synonym">Heterodera pallida</name>
    <dbReference type="NCBI Taxonomy" id="36090"/>
    <lineage>
        <taxon>Eukaryota</taxon>
        <taxon>Metazoa</taxon>
        <taxon>Ecdysozoa</taxon>
        <taxon>Nematoda</taxon>
        <taxon>Chromadorea</taxon>
        <taxon>Rhabditida</taxon>
        <taxon>Tylenchina</taxon>
        <taxon>Tylenchomorpha</taxon>
        <taxon>Tylenchoidea</taxon>
        <taxon>Heteroderidae</taxon>
        <taxon>Heteroderinae</taxon>
        <taxon>Globodera</taxon>
    </lineage>
</organism>
<feature type="compositionally biased region" description="Basic and acidic residues" evidence="1">
    <location>
        <begin position="122"/>
        <end position="298"/>
    </location>
</feature>
<feature type="region of interest" description="Disordered" evidence="1">
    <location>
        <begin position="110"/>
        <end position="301"/>
    </location>
</feature>
<keyword evidence="2" id="KW-1185">Reference proteome</keyword>
<evidence type="ECO:0000313" key="3">
    <source>
        <dbReference type="WBParaSite" id="GPLIN_000696500"/>
    </source>
</evidence>
<feature type="compositionally biased region" description="Basic and acidic residues" evidence="1">
    <location>
        <begin position="1"/>
        <end position="12"/>
    </location>
</feature>
<feature type="region of interest" description="Disordered" evidence="1">
    <location>
        <begin position="325"/>
        <end position="373"/>
    </location>
</feature>
<evidence type="ECO:0000313" key="2">
    <source>
        <dbReference type="Proteomes" id="UP000050741"/>
    </source>
</evidence>
<reference evidence="3" key="3">
    <citation type="submission" date="2016-06" db="UniProtKB">
        <authorList>
            <consortium name="WormBaseParasite"/>
        </authorList>
    </citation>
    <scope>IDENTIFICATION</scope>
</reference>
<reference evidence="2" key="2">
    <citation type="submission" date="2014-05" db="EMBL/GenBank/DDBJ databases">
        <title>The genome and life-stage specific transcriptomes of Globodera pallida elucidate key aspects of plant parasitism by a cyst nematode.</title>
        <authorList>
            <person name="Cotton J.A."/>
            <person name="Lilley C.J."/>
            <person name="Jones L.M."/>
            <person name="Kikuchi T."/>
            <person name="Reid A.J."/>
            <person name="Thorpe P."/>
            <person name="Tsai I.J."/>
            <person name="Beasley H."/>
            <person name="Blok V."/>
            <person name="Cock P.J.A."/>
            <person name="Van den Akker S.E."/>
            <person name="Holroyd N."/>
            <person name="Hunt M."/>
            <person name="Mantelin S."/>
            <person name="Naghra H."/>
            <person name="Pain A."/>
            <person name="Palomares-Rius J.E."/>
            <person name="Zarowiecki M."/>
            <person name="Berriman M."/>
            <person name="Jones J.T."/>
            <person name="Urwin P.E."/>
        </authorList>
    </citation>
    <scope>NUCLEOTIDE SEQUENCE [LARGE SCALE GENOMIC DNA]</scope>
    <source>
        <strain evidence="2">Lindley</strain>
    </source>
</reference>
<accession>A0A183C271</accession>
<evidence type="ECO:0000256" key="1">
    <source>
        <dbReference type="SAM" id="MobiDB-lite"/>
    </source>
</evidence>
<name>A0A183C271_GLOPA</name>